<dbReference type="OrthoDB" id="10284074at2759"/>
<evidence type="ECO:0000313" key="4">
    <source>
        <dbReference type="Proteomes" id="UP000018948"/>
    </source>
</evidence>
<proteinExistence type="predicted"/>
<feature type="domain" description="ZSWIM1/3 RNaseH-like" evidence="2">
    <location>
        <begin position="261"/>
        <end position="313"/>
    </location>
</feature>
<reference evidence="3 4" key="1">
    <citation type="submission" date="2013-11" db="EMBL/GenBank/DDBJ databases">
        <title>The Genome Sequence of Phytophthora parasitica P10297.</title>
        <authorList>
            <consortium name="The Broad Institute Genomics Platform"/>
            <person name="Russ C."/>
            <person name="Tyler B."/>
            <person name="Panabieres F."/>
            <person name="Shan W."/>
            <person name="Tripathy S."/>
            <person name="Grunwald N."/>
            <person name="Machado M."/>
            <person name="Johnson C.S."/>
            <person name="Walker B."/>
            <person name="Young S.K."/>
            <person name="Zeng Q."/>
            <person name="Gargeya S."/>
            <person name="Fitzgerald M."/>
            <person name="Haas B."/>
            <person name="Abouelleil A."/>
            <person name="Allen A.W."/>
            <person name="Alvarado L."/>
            <person name="Arachchi H.M."/>
            <person name="Berlin A.M."/>
            <person name="Chapman S.B."/>
            <person name="Gainer-Dewar J."/>
            <person name="Goldberg J."/>
            <person name="Griggs A."/>
            <person name="Gujja S."/>
            <person name="Hansen M."/>
            <person name="Howarth C."/>
            <person name="Imamovic A."/>
            <person name="Ireland A."/>
            <person name="Larimer J."/>
            <person name="McCowan C."/>
            <person name="Murphy C."/>
            <person name="Pearson M."/>
            <person name="Poon T.W."/>
            <person name="Priest M."/>
            <person name="Roberts A."/>
            <person name="Saif S."/>
            <person name="Shea T."/>
            <person name="Sisk P."/>
            <person name="Sykes S."/>
            <person name="Wortman J."/>
            <person name="Nusbaum C."/>
            <person name="Birren B."/>
        </authorList>
    </citation>
    <scope>NUCLEOTIDE SEQUENCE [LARGE SCALE GENOMIC DNA]</scope>
    <source>
        <strain evidence="3 4">P10297</strain>
    </source>
</reference>
<dbReference type="PANTHER" id="PTHR31569">
    <property type="entry name" value="SWIM-TYPE DOMAIN-CONTAINING PROTEIN"/>
    <property type="match status" value="1"/>
</dbReference>
<evidence type="ECO:0000313" key="3">
    <source>
        <dbReference type="EMBL" id="ETP37046.1"/>
    </source>
</evidence>
<sequence>MTSVAATPTLAGASTQQTLVSPARASTTQAQATRQRAERVVITAQGEAIPSPAPTFRRQSSSRGRIFTGIWTCIRRKRSRCSTKSVAERNKQIDSAKKSSSEIIPPDWGTYAKTIICTHGGKHRYRGKGKRPRQEVRPMGCMTQINVCVQLVSEQPSKFAVCVSKTALTHNHKLGLRSYEHYAANRMSVNGEVLETVDSLWKAGAKTKSILKFIVENSDSNPTPQDAQNLIRNMKKRAQGGMTRSHRIKSGCWTFARFLRIATCITLQTKHIVDIFNRFPVALMIDATDDTNYSKYKIFSFMAHDVFGKGQYCGEVTVGFWGQGTD</sequence>
<dbReference type="InterPro" id="IPR048324">
    <property type="entry name" value="ZSWIM1-3_RNaseH-like"/>
</dbReference>
<name>W2YQ01_PHYNI</name>
<organism evidence="3 4">
    <name type="scientific">Phytophthora nicotianae P10297</name>
    <dbReference type="NCBI Taxonomy" id="1317064"/>
    <lineage>
        <taxon>Eukaryota</taxon>
        <taxon>Sar</taxon>
        <taxon>Stramenopiles</taxon>
        <taxon>Oomycota</taxon>
        <taxon>Peronosporomycetes</taxon>
        <taxon>Peronosporales</taxon>
        <taxon>Peronosporaceae</taxon>
        <taxon>Phytophthora</taxon>
    </lineage>
</organism>
<dbReference type="EMBL" id="ANIY01003192">
    <property type="protein sequence ID" value="ETP37046.1"/>
    <property type="molecule type" value="Genomic_DNA"/>
</dbReference>
<protein>
    <recommendedName>
        <fullName evidence="2">ZSWIM1/3 RNaseH-like domain-containing protein</fullName>
    </recommendedName>
</protein>
<evidence type="ECO:0000259" key="2">
    <source>
        <dbReference type="Pfam" id="PF21056"/>
    </source>
</evidence>
<feature type="compositionally biased region" description="Polar residues" evidence="1">
    <location>
        <begin position="1"/>
        <end position="20"/>
    </location>
</feature>
<feature type="compositionally biased region" description="Low complexity" evidence="1">
    <location>
        <begin position="23"/>
        <end position="34"/>
    </location>
</feature>
<accession>W2YQ01</accession>
<dbReference type="AlphaFoldDB" id="W2YQ01"/>
<comment type="caution">
    <text evidence="3">The sequence shown here is derived from an EMBL/GenBank/DDBJ whole genome shotgun (WGS) entry which is preliminary data.</text>
</comment>
<feature type="region of interest" description="Disordered" evidence="1">
    <location>
        <begin position="1"/>
        <end position="35"/>
    </location>
</feature>
<dbReference type="Proteomes" id="UP000018948">
    <property type="component" value="Unassembled WGS sequence"/>
</dbReference>
<dbReference type="PANTHER" id="PTHR31569:SF4">
    <property type="entry name" value="SWIM-TYPE DOMAIN-CONTAINING PROTEIN"/>
    <property type="match status" value="1"/>
</dbReference>
<gene>
    <name evidence="3" type="ORF">F442_15118</name>
</gene>
<dbReference type="Pfam" id="PF21056">
    <property type="entry name" value="ZSWIM1-3_RNaseH-like"/>
    <property type="match status" value="1"/>
</dbReference>
<dbReference type="InterPro" id="IPR052579">
    <property type="entry name" value="Zinc_finger_SWIM"/>
</dbReference>
<evidence type="ECO:0000256" key="1">
    <source>
        <dbReference type="SAM" id="MobiDB-lite"/>
    </source>
</evidence>